<feature type="transmembrane region" description="Helical" evidence="1">
    <location>
        <begin position="886"/>
        <end position="908"/>
    </location>
</feature>
<dbReference type="PANTHER" id="PTHR32063:SF18">
    <property type="entry name" value="CATION EFFLUX SYSTEM PROTEIN"/>
    <property type="match status" value="1"/>
</dbReference>
<dbReference type="Gene3D" id="1.20.1640.10">
    <property type="entry name" value="Multidrug efflux transporter AcrB transmembrane domain"/>
    <property type="match status" value="2"/>
</dbReference>
<keyword evidence="1" id="KW-1133">Transmembrane helix</keyword>
<proteinExistence type="predicted"/>
<feature type="transmembrane region" description="Helical" evidence="1">
    <location>
        <begin position="861"/>
        <end position="879"/>
    </location>
</feature>
<feature type="transmembrane region" description="Helical" evidence="1">
    <location>
        <begin position="467"/>
        <end position="489"/>
    </location>
</feature>
<accession>A0ABU1ZUN5</accession>
<dbReference type="Gene3D" id="3.30.70.1430">
    <property type="entry name" value="Multidrug efflux transporter AcrB pore domain"/>
    <property type="match status" value="2"/>
</dbReference>
<feature type="transmembrane region" description="Helical" evidence="1">
    <location>
        <begin position="914"/>
        <end position="935"/>
    </location>
</feature>
<feature type="transmembrane region" description="Helical" evidence="1">
    <location>
        <begin position="436"/>
        <end position="455"/>
    </location>
</feature>
<keyword evidence="1" id="KW-0472">Membrane</keyword>
<sequence length="1022" mass="111287">MSEGRFNLSALAVRERAITLFLIFLISVAGLIAFFQLGRAEDPAFTVKVMNIITVWPGATAQEMQDQVAEKLEKRLQELRWYDRSETYTRPGLAFTTLTLLDSTPPSAVQEEFYQARKKVGDEALTLPSGVIGPMINDEYSDTTFALYALKAKGESQRVLVRDAETLRQRLLHVPGVKKVNIVGEQSERIYVEFSHERLATLGVSPQEVFAALQSQNALTPAGSVETKGAQVFVRLDGAFDELQKMRDTPVAAQGRTLKLSDIATVKRGYEDPATFLIRNGGEPALLLGVVMRDGWNGLDLGKALDNEVSAINAAQPLGLGLTKVTDQAVNIGSAVDEFMVKFFVALLVVMVVCFVSMGWRVGMVVAAAVPLTLAVVFVVMLASGKNFDRITLGSLILALGLLVDDAIIAIEMMVVKMEEGYDRIAASAYAWSHTAAPMLSGTLVTAVGFLPNGFARSTAGEYTSNMFWIVGIALIASWIVAVVFTPYLGVKMLPDLKKIEGGHDAMYNTPRYNRFRQLLAHIITRKWIVAASVVGLFVLSVLGMAVVKKQFFPISDRPEVLVEVQMPYGTSIAQTSAATAKVEAWLAKQEEAEIVTAYIGQGAPRFYFSMGPEMPDPSFAKIVVRTDNQNDREALKFRLRQAIADGVAPEARVRVTQLVFGPYSPYPVAYRVTGPDPDQLRSIAADVQHVLDASPMMRSVNSDWGTRVPTLHFTLQQDRLQAVGLTSSAVAQQLQFLLSGVPITTVREDIRTVQVVARTTGETRLDPAKIGGFTLAGANGQRIPLSQVGKVEVRAEDPIMRRRDRVPTITVRGDIAEGLQPPDVSTAITAQLKPIMDKLPGGYRIEEAGSIEESGKAMTAMLPLFPIMLAATLLIIVLQVRSISAMVMVFLTSPLGLIGVVPTLLLFQQPFGINALVGLIALSGIVMRNTLILIGQIHHNEQEGLAPFQAVVEATVQRARPVILTALAAIFAFIPLTHSVFWGTLAYTLIGGTFAGTILTLVFLPAMYSIWFKIKPGLSRV</sequence>
<dbReference type="InterPro" id="IPR027463">
    <property type="entry name" value="AcrB_DN_DC_subdom"/>
</dbReference>
<comment type="caution">
    <text evidence="2">The sequence shown here is derived from an EMBL/GenBank/DDBJ whole genome shotgun (WGS) entry which is preliminary data.</text>
</comment>
<dbReference type="Gene3D" id="3.30.2090.10">
    <property type="entry name" value="Multidrug efflux transporter AcrB TolC docking domain, DN and DC subdomains"/>
    <property type="match status" value="2"/>
</dbReference>
<feature type="transmembrane region" description="Helical" evidence="1">
    <location>
        <begin position="339"/>
        <end position="358"/>
    </location>
</feature>
<dbReference type="RefSeq" id="WP_310345257.1">
    <property type="nucleotide sequence ID" value="NZ_JAVDXO010000010.1"/>
</dbReference>
<organism evidence="2 3">
    <name type="scientific">Rhodoferax saidenbachensis</name>
    <dbReference type="NCBI Taxonomy" id="1484693"/>
    <lineage>
        <taxon>Bacteria</taxon>
        <taxon>Pseudomonadati</taxon>
        <taxon>Pseudomonadota</taxon>
        <taxon>Betaproteobacteria</taxon>
        <taxon>Burkholderiales</taxon>
        <taxon>Comamonadaceae</taxon>
        <taxon>Rhodoferax</taxon>
    </lineage>
</organism>
<reference evidence="2 3" key="1">
    <citation type="submission" date="2023-07" db="EMBL/GenBank/DDBJ databases">
        <title>Sorghum-associated microbial communities from plants grown in Nebraska, USA.</title>
        <authorList>
            <person name="Schachtman D."/>
        </authorList>
    </citation>
    <scope>NUCLEOTIDE SEQUENCE [LARGE SCALE GENOMIC DNA]</scope>
    <source>
        <strain evidence="2 3">BE308</strain>
    </source>
</reference>
<keyword evidence="1" id="KW-0812">Transmembrane</keyword>
<feature type="transmembrane region" description="Helical" evidence="1">
    <location>
        <begin position="365"/>
        <end position="385"/>
    </location>
</feature>
<dbReference type="SUPFAM" id="SSF82866">
    <property type="entry name" value="Multidrug efflux transporter AcrB transmembrane domain"/>
    <property type="match status" value="2"/>
</dbReference>
<evidence type="ECO:0000313" key="2">
    <source>
        <dbReference type="EMBL" id="MDR7308236.1"/>
    </source>
</evidence>
<dbReference type="EMBL" id="JAVDXO010000010">
    <property type="protein sequence ID" value="MDR7308236.1"/>
    <property type="molecule type" value="Genomic_DNA"/>
</dbReference>
<dbReference type="PRINTS" id="PR00702">
    <property type="entry name" value="ACRIFLAVINRP"/>
</dbReference>
<dbReference type="Proteomes" id="UP001268089">
    <property type="component" value="Unassembled WGS sequence"/>
</dbReference>
<dbReference type="PANTHER" id="PTHR32063">
    <property type="match status" value="1"/>
</dbReference>
<feature type="transmembrane region" description="Helical" evidence="1">
    <location>
        <begin position="963"/>
        <end position="982"/>
    </location>
</feature>
<gene>
    <name evidence="2" type="ORF">J2X15_003545</name>
</gene>
<protein>
    <submittedName>
        <fullName evidence="2">Multidrug efflux pump subunit AcrB</fullName>
    </submittedName>
</protein>
<dbReference type="InterPro" id="IPR001036">
    <property type="entry name" value="Acrflvin-R"/>
</dbReference>
<evidence type="ECO:0000256" key="1">
    <source>
        <dbReference type="SAM" id="Phobius"/>
    </source>
</evidence>
<dbReference type="Gene3D" id="3.30.70.1440">
    <property type="entry name" value="Multidrug efflux transporter AcrB pore domain"/>
    <property type="match status" value="1"/>
</dbReference>
<dbReference type="Gene3D" id="3.30.70.1320">
    <property type="entry name" value="Multidrug efflux transporter AcrB pore domain like"/>
    <property type="match status" value="1"/>
</dbReference>
<feature type="transmembrane region" description="Helical" evidence="1">
    <location>
        <begin position="391"/>
        <end position="415"/>
    </location>
</feature>
<dbReference type="SUPFAM" id="SSF82693">
    <property type="entry name" value="Multidrug efflux transporter AcrB pore domain, PN1, PN2, PC1 and PC2 subdomains"/>
    <property type="match status" value="3"/>
</dbReference>
<dbReference type="SUPFAM" id="SSF82714">
    <property type="entry name" value="Multidrug efflux transporter AcrB TolC docking domain, DN and DC subdomains"/>
    <property type="match status" value="2"/>
</dbReference>
<keyword evidence="3" id="KW-1185">Reference proteome</keyword>
<name>A0ABU1ZUN5_9BURK</name>
<feature type="transmembrane region" description="Helical" evidence="1">
    <location>
        <begin position="988"/>
        <end position="1012"/>
    </location>
</feature>
<feature type="transmembrane region" description="Helical" evidence="1">
    <location>
        <begin position="528"/>
        <end position="548"/>
    </location>
</feature>
<dbReference type="Pfam" id="PF00873">
    <property type="entry name" value="ACR_tran"/>
    <property type="match status" value="1"/>
</dbReference>
<evidence type="ECO:0000313" key="3">
    <source>
        <dbReference type="Proteomes" id="UP001268089"/>
    </source>
</evidence>